<evidence type="ECO:0000256" key="5">
    <source>
        <dbReference type="ARBA" id="ARBA00023222"/>
    </source>
</evidence>
<feature type="domain" description="Prephenate dehydratase" evidence="7">
    <location>
        <begin position="7"/>
        <end position="193"/>
    </location>
</feature>
<keyword evidence="6" id="KW-0456">Lyase</keyword>
<dbReference type="OrthoDB" id="983542at2759"/>
<name>A0A8E2J6P8_9APHY</name>
<gene>
    <name evidence="8" type="ORF">OBBRIDRAFT_745049</name>
</gene>
<evidence type="ECO:0000256" key="6">
    <source>
        <dbReference type="ARBA" id="ARBA00023239"/>
    </source>
</evidence>
<evidence type="ECO:0000256" key="2">
    <source>
        <dbReference type="ARBA" id="ARBA00013147"/>
    </source>
</evidence>
<dbReference type="InterPro" id="IPR001086">
    <property type="entry name" value="Preph_deHydtase"/>
</dbReference>
<dbReference type="GO" id="GO:0004664">
    <property type="term" value="F:prephenate dehydratase activity"/>
    <property type="evidence" value="ECO:0007669"/>
    <property type="project" value="UniProtKB-EC"/>
</dbReference>
<evidence type="ECO:0000256" key="3">
    <source>
        <dbReference type="ARBA" id="ARBA00022605"/>
    </source>
</evidence>
<dbReference type="PROSITE" id="PS51171">
    <property type="entry name" value="PREPHENATE_DEHYDR_3"/>
    <property type="match status" value="1"/>
</dbReference>
<organism evidence="8 9">
    <name type="scientific">Obba rivulosa</name>
    <dbReference type="NCBI Taxonomy" id="1052685"/>
    <lineage>
        <taxon>Eukaryota</taxon>
        <taxon>Fungi</taxon>
        <taxon>Dikarya</taxon>
        <taxon>Basidiomycota</taxon>
        <taxon>Agaricomycotina</taxon>
        <taxon>Agaricomycetes</taxon>
        <taxon>Polyporales</taxon>
        <taxon>Gelatoporiaceae</taxon>
        <taxon>Obba</taxon>
    </lineage>
</organism>
<comment type="pathway">
    <text evidence="1">Amino-acid biosynthesis; L-phenylalanine biosynthesis; phenylpyruvate from prephenate: step 1/1.</text>
</comment>
<keyword evidence="3" id="KW-0028">Amino-acid biosynthesis</keyword>
<evidence type="ECO:0000259" key="7">
    <source>
        <dbReference type="PROSITE" id="PS51171"/>
    </source>
</evidence>
<dbReference type="InterPro" id="IPR008242">
    <property type="entry name" value="Chor_mutase/pphenate_deHydtase"/>
</dbReference>
<protein>
    <recommendedName>
        <fullName evidence="2">prephenate dehydratase</fullName>
        <ecNumber evidence="2">4.2.1.51</ecNumber>
    </recommendedName>
</protein>
<dbReference type="EC" id="4.2.1.51" evidence="2"/>
<evidence type="ECO:0000256" key="1">
    <source>
        <dbReference type="ARBA" id="ARBA00004741"/>
    </source>
</evidence>
<dbReference type="PIRSF" id="PIRSF001500">
    <property type="entry name" value="Chor_mut_pdt_Ppr"/>
    <property type="match status" value="1"/>
</dbReference>
<dbReference type="EMBL" id="KV722334">
    <property type="protein sequence ID" value="OCH95810.1"/>
    <property type="molecule type" value="Genomic_DNA"/>
</dbReference>
<dbReference type="PANTHER" id="PTHR21022">
    <property type="entry name" value="PREPHENATE DEHYDRATASE P PROTEIN"/>
    <property type="match status" value="1"/>
</dbReference>
<dbReference type="SUPFAM" id="SSF53850">
    <property type="entry name" value="Periplasmic binding protein-like II"/>
    <property type="match status" value="1"/>
</dbReference>
<dbReference type="GO" id="GO:0009094">
    <property type="term" value="P:L-phenylalanine biosynthetic process"/>
    <property type="evidence" value="ECO:0007669"/>
    <property type="project" value="UniProtKB-UniPathway"/>
</dbReference>
<dbReference type="CDD" id="cd13532">
    <property type="entry name" value="PBP2_PDT_like"/>
    <property type="match status" value="1"/>
</dbReference>
<keyword evidence="9" id="KW-1185">Reference proteome</keyword>
<evidence type="ECO:0000256" key="4">
    <source>
        <dbReference type="ARBA" id="ARBA00023141"/>
    </source>
</evidence>
<evidence type="ECO:0000313" key="8">
    <source>
        <dbReference type="EMBL" id="OCH95810.1"/>
    </source>
</evidence>
<accession>A0A8E2J6P8</accession>
<proteinExistence type="predicted"/>
<sequence length="313" mass="33583">MADEPQKTAFLGPLGSHSYQCALDTFGNNVHYVEKETITDVLSSVSDEIPFALIPQENSIHGTVIETYDLLRLPEVGQRIFVRGASTLTVRHCLVARRGVKLKDIQRVLSHEQALGQCARFLADTLPGAALVKMPSTSAAAQALLSEDEADQPYASAAICAALCTTVFDGLEVLRTDIQDQNTNVTRFYVLASSLSATPPFSSPSPDRRHALVRIAPATPDGATPQSRPLTLILSTLLTTFGQPAARIDRRPSPRAVPFEDVYFIELQDTAGPPSPGANVDRRAADALWLSRVQAGLERVAGAGGDAALLGVW</sequence>
<dbReference type="GO" id="GO:0005737">
    <property type="term" value="C:cytoplasm"/>
    <property type="evidence" value="ECO:0007669"/>
    <property type="project" value="TreeGrafter"/>
</dbReference>
<dbReference type="Pfam" id="PF00800">
    <property type="entry name" value="PDT"/>
    <property type="match status" value="1"/>
</dbReference>
<dbReference type="PANTHER" id="PTHR21022:SF19">
    <property type="entry name" value="PREPHENATE DEHYDRATASE-RELATED"/>
    <property type="match status" value="1"/>
</dbReference>
<keyword evidence="4" id="KW-0057">Aromatic amino acid biosynthesis</keyword>
<dbReference type="Gene3D" id="3.40.190.10">
    <property type="entry name" value="Periplasmic binding protein-like II"/>
    <property type="match status" value="2"/>
</dbReference>
<evidence type="ECO:0000313" key="9">
    <source>
        <dbReference type="Proteomes" id="UP000250043"/>
    </source>
</evidence>
<keyword evidence="5" id="KW-0584">Phenylalanine biosynthesis</keyword>
<dbReference type="Proteomes" id="UP000250043">
    <property type="component" value="Unassembled WGS sequence"/>
</dbReference>
<reference evidence="8 9" key="1">
    <citation type="submission" date="2016-07" db="EMBL/GenBank/DDBJ databases">
        <title>Draft genome of the white-rot fungus Obba rivulosa 3A-2.</title>
        <authorList>
            <consortium name="DOE Joint Genome Institute"/>
            <person name="Miettinen O."/>
            <person name="Riley R."/>
            <person name="Acob R."/>
            <person name="Barry K."/>
            <person name="Cullen D."/>
            <person name="De Vries R."/>
            <person name="Hainaut M."/>
            <person name="Hatakka A."/>
            <person name="Henrissat B."/>
            <person name="Hilden K."/>
            <person name="Kuo R."/>
            <person name="Labutti K."/>
            <person name="Lipzen A."/>
            <person name="Makela M.R."/>
            <person name="Sandor L."/>
            <person name="Spatafora J.W."/>
            <person name="Grigoriev I.V."/>
            <person name="Hibbett D.S."/>
        </authorList>
    </citation>
    <scope>NUCLEOTIDE SEQUENCE [LARGE SCALE GENOMIC DNA]</scope>
    <source>
        <strain evidence="8 9">3A-2</strain>
    </source>
</reference>
<dbReference type="AlphaFoldDB" id="A0A8E2J6P8"/>
<dbReference type="UniPathway" id="UPA00121">
    <property type="reaction ID" value="UER00345"/>
</dbReference>